<evidence type="ECO:0000256" key="1">
    <source>
        <dbReference type="ARBA" id="ARBA00005006"/>
    </source>
</evidence>
<evidence type="ECO:0000256" key="6">
    <source>
        <dbReference type="ARBA" id="ARBA00022741"/>
    </source>
</evidence>
<dbReference type="FunFam" id="3.30.590.50:FF:000001">
    <property type="entry name" value="Glutamate-cysteine ligase Gcs1"/>
    <property type="match status" value="1"/>
</dbReference>
<dbReference type="FunFam" id="3.30.590.50:FF:000002">
    <property type="entry name" value="Glutamate--cysteine ligase catalytic subunit"/>
    <property type="match status" value="1"/>
</dbReference>
<keyword evidence="5 10" id="KW-0317">Glutathione biosynthesis</keyword>
<evidence type="ECO:0000256" key="2">
    <source>
        <dbReference type="ARBA" id="ARBA00008100"/>
    </source>
</evidence>
<comment type="similarity">
    <text evidence="2 10">Belongs to the glutamate--cysteine ligase type 3 family.</text>
</comment>
<evidence type="ECO:0000256" key="10">
    <source>
        <dbReference type="RuleBase" id="RU367135"/>
    </source>
</evidence>
<dbReference type="Proteomes" id="UP001497497">
    <property type="component" value="Unassembled WGS sequence"/>
</dbReference>
<name>A0AAV2IE18_LYMST</name>
<proteinExistence type="inferred from homology"/>
<accession>A0AAV2IE18</accession>
<dbReference type="InterPro" id="IPR014746">
    <property type="entry name" value="Gln_synth/guanido_kin_cat_dom"/>
</dbReference>
<evidence type="ECO:0000313" key="12">
    <source>
        <dbReference type="Proteomes" id="UP001497497"/>
    </source>
</evidence>
<dbReference type="PANTHER" id="PTHR11164:SF0">
    <property type="entry name" value="GLUTAMATE--CYSTEINE LIGASE CATALYTIC SUBUNIT"/>
    <property type="match status" value="1"/>
</dbReference>
<comment type="pathway">
    <text evidence="1 10">Sulfur metabolism; glutathione biosynthesis; glutathione from L-cysteine and L-glutamate: step 1/2.</text>
</comment>
<evidence type="ECO:0000313" key="11">
    <source>
        <dbReference type="EMBL" id="CAL1544847.1"/>
    </source>
</evidence>
<dbReference type="InterPro" id="IPR004308">
    <property type="entry name" value="GCS"/>
</dbReference>
<dbReference type="GO" id="GO:0006750">
    <property type="term" value="P:glutathione biosynthetic process"/>
    <property type="evidence" value="ECO:0007669"/>
    <property type="project" value="UniProtKB-UniRule"/>
</dbReference>
<dbReference type="GO" id="GO:0004357">
    <property type="term" value="F:glutamate-cysteine ligase activity"/>
    <property type="evidence" value="ECO:0007669"/>
    <property type="project" value="UniProtKB-UniRule"/>
</dbReference>
<gene>
    <name evidence="11" type="ORF">GSLYS_00018330001</name>
</gene>
<dbReference type="GO" id="GO:0005524">
    <property type="term" value="F:ATP binding"/>
    <property type="evidence" value="ECO:0007669"/>
    <property type="project" value="UniProtKB-UniRule"/>
</dbReference>
<dbReference type="Gene3D" id="1.10.8.960">
    <property type="match status" value="1"/>
</dbReference>
<dbReference type="AlphaFoldDB" id="A0AAV2IE18"/>
<dbReference type="Pfam" id="PF03074">
    <property type="entry name" value="GCS"/>
    <property type="match status" value="1"/>
</dbReference>
<dbReference type="GO" id="GO:0017109">
    <property type="term" value="C:glutamate-cysteine ligase complex"/>
    <property type="evidence" value="ECO:0007669"/>
    <property type="project" value="TreeGrafter"/>
</dbReference>
<evidence type="ECO:0000256" key="4">
    <source>
        <dbReference type="ARBA" id="ARBA00022598"/>
    </source>
</evidence>
<evidence type="ECO:0000256" key="7">
    <source>
        <dbReference type="ARBA" id="ARBA00022840"/>
    </source>
</evidence>
<organism evidence="11 12">
    <name type="scientific">Lymnaea stagnalis</name>
    <name type="common">Great pond snail</name>
    <name type="synonym">Helix stagnalis</name>
    <dbReference type="NCBI Taxonomy" id="6523"/>
    <lineage>
        <taxon>Eukaryota</taxon>
        <taxon>Metazoa</taxon>
        <taxon>Spiralia</taxon>
        <taxon>Lophotrochozoa</taxon>
        <taxon>Mollusca</taxon>
        <taxon>Gastropoda</taxon>
        <taxon>Heterobranchia</taxon>
        <taxon>Euthyneura</taxon>
        <taxon>Panpulmonata</taxon>
        <taxon>Hygrophila</taxon>
        <taxon>Lymnaeoidea</taxon>
        <taxon>Lymnaeidae</taxon>
        <taxon>Lymnaea</taxon>
    </lineage>
</organism>
<dbReference type="EC" id="6.3.2.2" evidence="3 10"/>
<sequence>MGLLTQGTPLSWEDTKKWADHVRKHGIKQFVAQYKKLMSRKKDVLYWGDEIEYQLIKFDHINRKVYVALKAQDVLRRLKENSEKNSNTPETTSWHPEYASYQVEGTPGKPYGGLMAHFNTVEANMSQRRKEIQDQLEEDEAPLSLTVFPRLGCGTFTWPIAKANPVNGISRSLFFPDEAINQGHVRFKTVTRNCRVRRTEKILINIPIYKDINTQSPFIEDFSILGDDGTSAAAAKPDHIYMDCMGFGMGNCCLQVTFQASCLDEAKVLYDQLAVMCPIMLALSASSPVYRGYLSDNDTRWPVISGACDDRTKEERGVEPLKENQYRIAKSRYDSIDSFISTLGEQYNDIHLTFNQEIFEELIAQGVDDLLARHIAHIFIRDPISLFVEHLDEDDENDTDHFENIQSTNWQTMRFKPPPPNSNIGWRVEFRPMEAQLTDFESAAFSVFILLLTRVILSYQLNFLIPISKVDENMKTAYKRDAVISDKFFFRKNILTEYCKNTLNGFGITDTNQEYELMTINEIFHGKEDFPGLLPLIDSYIDSIDIDVDTKCTVTQYVRLISLRASGHLQTTAKWIRNFVLNHPEYKQDSVVSDSINYDLLCQMTQISRGELYDPKHLFPHVSKSSNMIPEAVCQAEAFLDQKFSCGQCR</sequence>
<dbReference type="Gene3D" id="3.30.590.50">
    <property type="match status" value="2"/>
</dbReference>
<keyword evidence="4 10" id="KW-0436">Ligase</keyword>
<keyword evidence="7 10" id="KW-0067">ATP-binding</keyword>
<evidence type="ECO:0000256" key="5">
    <source>
        <dbReference type="ARBA" id="ARBA00022684"/>
    </source>
</evidence>
<evidence type="ECO:0000256" key="9">
    <source>
        <dbReference type="ARBA" id="ARBA00032122"/>
    </source>
</evidence>
<protein>
    <recommendedName>
        <fullName evidence="3 10">Glutamate--cysteine ligase</fullName>
        <ecNumber evidence="3 10">6.3.2.2</ecNumber>
    </recommendedName>
    <alternativeName>
        <fullName evidence="9 10">Gamma-ECS</fullName>
    </alternativeName>
    <alternativeName>
        <fullName evidence="8 10">Gamma-glutamylcysteine synthetase</fullName>
    </alternativeName>
</protein>
<keyword evidence="6 10" id="KW-0547">Nucleotide-binding</keyword>
<keyword evidence="12" id="KW-1185">Reference proteome</keyword>
<comment type="caution">
    <text evidence="11">The sequence shown here is derived from an EMBL/GenBank/DDBJ whole genome shotgun (WGS) entry which is preliminary data.</text>
</comment>
<dbReference type="EMBL" id="CAXITT010000652">
    <property type="protein sequence ID" value="CAL1544847.1"/>
    <property type="molecule type" value="Genomic_DNA"/>
</dbReference>
<comment type="catalytic activity">
    <reaction evidence="10">
        <text>L-cysteine + L-glutamate + ATP = gamma-L-glutamyl-L-cysteine + ADP + phosphate + H(+)</text>
        <dbReference type="Rhea" id="RHEA:13285"/>
        <dbReference type="ChEBI" id="CHEBI:15378"/>
        <dbReference type="ChEBI" id="CHEBI:29985"/>
        <dbReference type="ChEBI" id="CHEBI:30616"/>
        <dbReference type="ChEBI" id="CHEBI:35235"/>
        <dbReference type="ChEBI" id="CHEBI:43474"/>
        <dbReference type="ChEBI" id="CHEBI:58173"/>
        <dbReference type="ChEBI" id="CHEBI:456216"/>
        <dbReference type="EC" id="6.3.2.2"/>
    </reaction>
</comment>
<dbReference type="PANTHER" id="PTHR11164">
    <property type="entry name" value="GLUTAMATE CYSTEINE LIGASE"/>
    <property type="match status" value="1"/>
</dbReference>
<dbReference type="SUPFAM" id="SSF55931">
    <property type="entry name" value="Glutamine synthetase/guanido kinase"/>
    <property type="match status" value="1"/>
</dbReference>
<reference evidence="11 12" key="1">
    <citation type="submission" date="2024-04" db="EMBL/GenBank/DDBJ databases">
        <authorList>
            <consortium name="Genoscope - CEA"/>
            <person name="William W."/>
        </authorList>
    </citation>
    <scope>NUCLEOTIDE SEQUENCE [LARGE SCALE GENOMIC DNA]</scope>
</reference>
<evidence type="ECO:0000256" key="3">
    <source>
        <dbReference type="ARBA" id="ARBA00012220"/>
    </source>
</evidence>
<evidence type="ECO:0000256" key="8">
    <source>
        <dbReference type="ARBA" id="ARBA00030585"/>
    </source>
</evidence>